<reference evidence="3" key="1">
    <citation type="submission" date="2022-10" db="EMBL/GenBank/DDBJ databases">
        <title>Tapping the CABI collections for fungal endophytes: first genome assemblies for Collariella, Neodidymelliopsis, Ascochyta clinopodiicola, Didymella pomorum, Didymosphaeria variabile, Neocosmospora piperis and Neocucurbitaria cava.</title>
        <authorList>
            <person name="Hill R."/>
        </authorList>
    </citation>
    <scope>NUCLEOTIDE SEQUENCE</scope>
    <source>
        <strain evidence="3">IMI 366586</strain>
    </source>
</reference>
<dbReference type="OrthoDB" id="5001299at2759"/>
<feature type="domain" description="RING-type" evidence="2">
    <location>
        <begin position="339"/>
        <end position="390"/>
    </location>
</feature>
<evidence type="ECO:0000313" key="4">
    <source>
        <dbReference type="Proteomes" id="UP001140502"/>
    </source>
</evidence>
<proteinExistence type="predicted"/>
<dbReference type="Gene3D" id="3.30.40.10">
    <property type="entry name" value="Zinc/RING finger domain, C3HC4 (zinc finger)"/>
    <property type="match status" value="1"/>
</dbReference>
<evidence type="ECO:0000256" key="1">
    <source>
        <dbReference type="PROSITE-ProRule" id="PRU00175"/>
    </source>
</evidence>
<evidence type="ECO:0000313" key="3">
    <source>
        <dbReference type="EMBL" id="KAJ4318051.1"/>
    </source>
</evidence>
<dbReference type="SUPFAM" id="SSF57850">
    <property type="entry name" value="RING/U-box"/>
    <property type="match status" value="1"/>
</dbReference>
<sequence length="445" mass="50906">MSDVTACLQYPLEIRTEMYDVPCPECTQDNPGVLSARPIHTYRNQSPNMTSEILASIANAYASEIINLTTSFFRIQIHGENLEEPAWNVYQRGLYCTLEEQHIMRDRPQYVEGPDAAQVRIRDANRWFYYSFNDPGPSQWANDHFAKMPNQLWLNMHEASSEKYKHLQSQIRRAAAQLDQLGPSIQVGGNIRTRRSHVGFFRSIVNLGQFTATKLIAFPSIDPGITADFLDLLMRNHFLTALCPYLDTTHAQVDTLECRQPATQDMERLLAFSCLAFRDEEKRSETTFAVGRHDRLVDALERNRAISHRNGLVKKRTAEGFALCCLVDSSYAAGKTQTCIICADDFDDVNDESDIPRHLRAMETRCCHQFMHTRCFKGSALQREKCPLCNRNLEELGLSTEIFVPEQRIEEEIRRGDLPEGMIDGPTSAERNLVEYNYDLLGHEI</sequence>
<gene>
    <name evidence="3" type="ORF">N0V84_007032</name>
</gene>
<accession>A0A9W9BM62</accession>
<protein>
    <recommendedName>
        <fullName evidence="2">RING-type domain-containing protein</fullName>
    </recommendedName>
</protein>
<keyword evidence="1" id="KW-0863">Zinc-finger</keyword>
<keyword evidence="1" id="KW-0479">Metal-binding</keyword>
<dbReference type="InterPro" id="IPR001841">
    <property type="entry name" value="Znf_RING"/>
</dbReference>
<dbReference type="PROSITE" id="PS50089">
    <property type="entry name" value="ZF_RING_2"/>
    <property type="match status" value="1"/>
</dbReference>
<dbReference type="GO" id="GO:0008270">
    <property type="term" value="F:zinc ion binding"/>
    <property type="evidence" value="ECO:0007669"/>
    <property type="project" value="UniProtKB-KW"/>
</dbReference>
<keyword evidence="4" id="KW-1185">Reference proteome</keyword>
<dbReference type="Proteomes" id="UP001140502">
    <property type="component" value="Unassembled WGS sequence"/>
</dbReference>
<organism evidence="3 4">
    <name type="scientific">Fusarium piperis</name>
    <dbReference type="NCBI Taxonomy" id="1435070"/>
    <lineage>
        <taxon>Eukaryota</taxon>
        <taxon>Fungi</taxon>
        <taxon>Dikarya</taxon>
        <taxon>Ascomycota</taxon>
        <taxon>Pezizomycotina</taxon>
        <taxon>Sordariomycetes</taxon>
        <taxon>Hypocreomycetidae</taxon>
        <taxon>Hypocreales</taxon>
        <taxon>Nectriaceae</taxon>
        <taxon>Fusarium</taxon>
        <taxon>Fusarium solani species complex</taxon>
    </lineage>
</organism>
<comment type="caution">
    <text evidence="3">The sequence shown here is derived from an EMBL/GenBank/DDBJ whole genome shotgun (WGS) entry which is preliminary data.</text>
</comment>
<dbReference type="EMBL" id="JAPEUR010000148">
    <property type="protein sequence ID" value="KAJ4318051.1"/>
    <property type="molecule type" value="Genomic_DNA"/>
</dbReference>
<dbReference type="AlphaFoldDB" id="A0A9W9BM62"/>
<keyword evidence="1" id="KW-0862">Zinc</keyword>
<dbReference type="InterPro" id="IPR013083">
    <property type="entry name" value="Znf_RING/FYVE/PHD"/>
</dbReference>
<name>A0A9W9BM62_9HYPO</name>
<evidence type="ECO:0000259" key="2">
    <source>
        <dbReference type="PROSITE" id="PS50089"/>
    </source>
</evidence>